<evidence type="ECO:0000313" key="3">
    <source>
        <dbReference type="Proteomes" id="UP001500575"/>
    </source>
</evidence>
<name>A0ABP5KL55_9ACTN</name>
<gene>
    <name evidence="2" type="ORF">GCM10009843_35790</name>
</gene>
<evidence type="ECO:0008006" key="4">
    <source>
        <dbReference type="Google" id="ProtNLM"/>
    </source>
</evidence>
<evidence type="ECO:0000313" key="2">
    <source>
        <dbReference type="EMBL" id="GAA2131842.1"/>
    </source>
</evidence>
<accession>A0ABP5KL55</accession>
<feature type="compositionally biased region" description="Low complexity" evidence="1">
    <location>
        <begin position="280"/>
        <end position="291"/>
    </location>
</feature>
<organism evidence="2 3">
    <name type="scientific">Nocardioides bigeumensis</name>
    <dbReference type="NCBI Taxonomy" id="433657"/>
    <lineage>
        <taxon>Bacteria</taxon>
        <taxon>Bacillati</taxon>
        <taxon>Actinomycetota</taxon>
        <taxon>Actinomycetes</taxon>
        <taxon>Propionibacteriales</taxon>
        <taxon>Nocardioidaceae</taxon>
        <taxon>Nocardioides</taxon>
    </lineage>
</organism>
<dbReference type="RefSeq" id="WP_344305187.1">
    <property type="nucleotide sequence ID" value="NZ_BAAAQQ010000013.1"/>
</dbReference>
<feature type="compositionally biased region" description="Basic and acidic residues" evidence="1">
    <location>
        <begin position="165"/>
        <end position="174"/>
    </location>
</feature>
<comment type="caution">
    <text evidence="2">The sequence shown here is derived from an EMBL/GenBank/DDBJ whole genome shotgun (WGS) entry which is preliminary data.</text>
</comment>
<sequence>MKTIETRPHVRLAADWTADPDVLSIDPLDRALAVYVYHGYLAASRRDEAFGSVRKAKKVLRAILAGISGDPDHLISVLVEADLAEYDAAADILNLTQWAEWQQTEEEVTVGQQRRSAKAKAAADKRWAAERARTTTIETTGTSAVDAPSMLGACAENAQPCSDMQEEKQKRNELECEVEGEAAAAQNPPTPTTSVDTTGPAAALVDALWTDHAKQERHERGLPVLSRSQGESLLAAVVGMLADTSLPEWALREAVDGALRGGKSPAAYAKDVARKKAQEAASGPSASSTPARVSGRAAVPSLPGVTRAPSRVKTA</sequence>
<proteinExistence type="predicted"/>
<reference evidence="3" key="1">
    <citation type="journal article" date="2019" name="Int. J. Syst. Evol. Microbiol.">
        <title>The Global Catalogue of Microorganisms (GCM) 10K type strain sequencing project: providing services to taxonomists for standard genome sequencing and annotation.</title>
        <authorList>
            <consortium name="The Broad Institute Genomics Platform"/>
            <consortium name="The Broad Institute Genome Sequencing Center for Infectious Disease"/>
            <person name="Wu L."/>
            <person name="Ma J."/>
        </authorList>
    </citation>
    <scope>NUCLEOTIDE SEQUENCE [LARGE SCALE GENOMIC DNA]</scope>
    <source>
        <strain evidence="3">JCM 16021</strain>
    </source>
</reference>
<keyword evidence="3" id="KW-1185">Reference proteome</keyword>
<protein>
    <recommendedName>
        <fullName evidence="4">DUF222 domain-containing protein</fullName>
    </recommendedName>
</protein>
<feature type="region of interest" description="Disordered" evidence="1">
    <location>
        <begin position="275"/>
        <end position="315"/>
    </location>
</feature>
<dbReference type="EMBL" id="BAAAQQ010000013">
    <property type="protein sequence ID" value="GAA2131842.1"/>
    <property type="molecule type" value="Genomic_DNA"/>
</dbReference>
<dbReference type="Proteomes" id="UP001500575">
    <property type="component" value="Unassembled WGS sequence"/>
</dbReference>
<feature type="region of interest" description="Disordered" evidence="1">
    <location>
        <begin position="162"/>
        <end position="198"/>
    </location>
</feature>
<evidence type="ECO:0000256" key="1">
    <source>
        <dbReference type="SAM" id="MobiDB-lite"/>
    </source>
</evidence>